<dbReference type="HOGENOM" id="CLU_1044445_0_0_9"/>
<evidence type="ECO:0000313" key="1">
    <source>
        <dbReference type="EMBL" id="AFC27321.1"/>
    </source>
</evidence>
<accession>H6NRN9</accession>
<gene>
    <name evidence="1" type="ORF">PM3016_345</name>
</gene>
<reference evidence="1 2" key="1">
    <citation type="journal article" date="2012" name="J. Bacteriol.">
        <title>Complete Genome Sequence of Paenibacillus mucilaginosus 3016, a Bacterium Functional as Microbial Fertilizer.</title>
        <authorList>
            <person name="Ma M."/>
            <person name="Wang Z."/>
            <person name="Li L."/>
            <person name="Jiang X."/>
            <person name="Guan D."/>
            <person name="Cao F."/>
            <person name="Chen H."/>
            <person name="Wang X."/>
            <person name="Shen D."/>
            <person name="Du B."/>
            <person name="Li J."/>
        </authorList>
    </citation>
    <scope>NUCLEOTIDE SEQUENCE [LARGE SCALE GENOMIC DNA]</scope>
    <source>
        <strain evidence="1 2">3016</strain>
    </source>
</reference>
<dbReference type="AlphaFoldDB" id="H6NRN9"/>
<dbReference type="Proteomes" id="UP000007523">
    <property type="component" value="Chromosome"/>
</dbReference>
<evidence type="ECO:0000313" key="2">
    <source>
        <dbReference type="Proteomes" id="UP000007523"/>
    </source>
</evidence>
<organism evidence="1 2">
    <name type="scientific">Paenibacillus mucilaginosus 3016</name>
    <dbReference type="NCBI Taxonomy" id="1116391"/>
    <lineage>
        <taxon>Bacteria</taxon>
        <taxon>Bacillati</taxon>
        <taxon>Bacillota</taxon>
        <taxon>Bacilli</taxon>
        <taxon>Bacillales</taxon>
        <taxon>Paenibacillaceae</taxon>
        <taxon>Paenibacillus</taxon>
    </lineage>
</organism>
<dbReference type="EMBL" id="CP003235">
    <property type="protein sequence ID" value="AFC27321.1"/>
    <property type="molecule type" value="Genomic_DNA"/>
</dbReference>
<dbReference type="RefSeq" id="WP_014368241.1">
    <property type="nucleotide sequence ID" value="NC_016935.1"/>
</dbReference>
<dbReference type="STRING" id="1116391.PM3016_345"/>
<keyword evidence="2" id="KW-1185">Reference proteome</keyword>
<sequence>MNTYEYRLDPAEDVPLTTVVVGPALYRFAARRADESRLAGEPSQDDLVLRADETGASFCICDGVSLSFFGGLAARLLGDALLEWCASGIPAKAGEPQVRLSLERLLADLTHTAGEAVRSHPLPNSAAGLLREVLEDKRRLGSEAMFVFGRVDFPCTAYPAGRLVLGRMGDIRIRFAAADGQWESSLTGFTEQRWSTRRGAVGGRPAVLITELPAARSGLTVYTDGWAAFCDGVTTLPPEGPDPWCAARDGEELPADDDQLFFQMQWQMEPPPDHEEEASS</sequence>
<name>H6NRN9_9BACL</name>
<evidence type="ECO:0008006" key="3">
    <source>
        <dbReference type="Google" id="ProtNLM"/>
    </source>
</evidence>
<dbReference type="KEGG" id="pmq:PM3016_345"/>
<proteinExistence type="predicted"/>
<protein>
    <recommendedName>
        <fullName evidence="3">PPM-type phosphatase domain-containing protein</fullName>
    </recommendedName>
</protein>